<comment type="catalytic activity">
    <reaction evidence="4 5">
        <text>[protein]-L-glutamate 5-O-methyl ester + H2O = L-glutamyl-[protein] + methanol + H(+)</text>
        <dbReference type="Rhea" id="RHEA:23236"/>
        <dbReference type="Rhea" id="RHEA-COMP:10208"/>
        <dbReference type="Rhea" id="RHEA-COMP:10311"/>
        <dbReference type="ChEBI" id="CHEBI:15377"/>
        <dbReference type="ChEBI" id="CHEBI:15378"/>
        <dbReference type="ChEBI" id="CHEBI:17790"/>
        <dbReference type="ChEBI" id="CHEBI:29973"/>
        <dbReference type="ChEBI" id="CHEBI:82795"/>
        <dbReference type="EC" id="3.1.1.61"/>
    </reaction>
</comment>
<feature type="domain" description="CheB-type methylesterase" evidence="9">
    <location>
        <begin position="169"/>
        <end position="361"/>
    </location>
</feature>
<feature type="active site" evidence="5 6">
    <location>
        <position position="303"/>
    </location>
</feature>
<keyword evidence="3 5" id="KW-0378">Hydrolase</keyword>
<dbReference type="GO" id="GO:0008984">
    <property type="term" value="F:protein-glutamate methylesterase activity"/>
    <property type="evidence" value="ECO:0007669"/>
    <property type="project" value="UniProtKB-UniRule"/>
</dbReference>
<dbReference type="InterPro" id="IPR000673">
    <property type="entry name" value="Sig_transdc_resp-reg_Me-estase"/>
</dbReference>
<dbReference type="PROSITE" id="PS50110">
    <property type="entry name" value="RESPONSE_REGULATORY"/>
    <property type="match status" value="1"/>
</dbReference>
<evidence type="ECO:0000256" key="1">
    <source>
        <dbReference type="ARBA" id="ARBA00022490"/>
    </source>
</evidence>
<evidence type="ECO:0000256" key="6">
    <source>
        <dbReference type="PROSITE-ProRule" id="PRU00050"/>
    </source>
</evidence>
<evidence type="ECO:0000256" key="7">
    <source>
        <dbReference type="PROSITE-ProRule" id="PRU00169"/>
    </source>
</evidence>
<protein>
    <recommendedName>
        <fullName evidence="5">Protein-glutamate methylesterase/protein-glutamine glutaminase</fullName>
        <ecNumber evidence="5">3.1.1.61</ecNumber>
        <ecNumber evidence="5">3.5.1.44</ecNumber>
    </recommendedName>
</protein>
<dbReference type="RefSeq" id="WP_139075423.1">
    <property type="nucleotide sequence ID" value="NZ_VDFU01000003.1"/>
</dbReference>
<feature type="modified residue" description="4-aspartylphosphate" evidence="5 7">
    <location>
        <position position="58"/>
    </location>
</feature>
<dbReference type="Gene3D" id="3.40.50.2300">
    <property type="match status" value="1"/>
</dbReference>
<comment type="function">
    <text evidence="5">Involved in chemotaxis. Part of a chemotaxis signal transduction system that modulates chemotaxis in response to various stimuli. Catalyzes the demethylation of specific methylglutamate residues introduced into the chemoreceptors (methyl-accepting chemotaxis proteins or MCP) by CheR. Also mediates the irreversible deamidation of specific glutamine residues to glutamic acid.</text>
</comment>
<dbReference type="EC" id="3.1.1.61" evidence="5"/>
<dbReference type="Pfam" id="PF01339">
    <property type="entry name" value="CheB_methylest"/>
    <property type="match status" value="1"/>
</dbReference>
<evidence type="ECO:0000313" key="10">
    <source>
        <dbReference type="EMBL" id="TNC52002.1"/>
    </source>
</evidence>
<accession>A0A5C4N3D1</accession>
<proteinExistence type="inferred from homology"/>
<dbReference type="Pfam" id="PF00072">
    <property type="entry name" value="Response_reg"/>
    <property type="match status" value="1"/>
</dbReference>
<evidence type="ECO:0000256" key="2">
    <source>
        <dbReference type="ARBA" id="ARBA00022500"/>
    </source>
</evidence>
<dbReference type="GO" id="GO:0006935">
    <property type="term" value="P:chemotaxis"/>
    <property type="evidence" value="ECO:0007669"/>
    <property type="project" value="UniProtKB-UniRule"/>
</dbReference>
<dbReference type="InterPro" id="IPR011006">
    <property type="entry name" value="CheY-like_superfamily"/>
</dbReference>
<reference evidence="10 11" key="1">
    <citation type="submission" date="2019-06" db="EMBL/GenBank/DDBJ databases">
        <title>YIM 131921 draft genome.</title>
        <authorList>
            <person name="Jiang L."/>
        </authorList>
    </citation>
    <scope>NUCLEOTIDE SEQUENCE [LARGE SCALE GENOMIC DNA]</scope>
    <source>
        <strain evidence="10 11">YIM 131921</strain>
    </source>
</reference>
<feature type="active site" evidence="5 6">
    <location>
        <position position="181"/>
    </location>
</feature>
<dbReference type="SMART" id="SM00448">
    <property type="entry name" value="REC"/>
    <property type="match status" value="1"/>
</dbReference>
<dbReference type="PIRSF" id="PIRSF000876">
    <property type="entry name" value="RR_chemtxs_CheB"/>
    <property type="match status" value="1"/>
</dbReference>
<comment type="domain">
    <text evidence="5">Contains a C-terminal catalytic domain, and an N-terminal region which modulates catalytic activity.</text>
</comment>
<dbReference type="InterPro" id="IPR035909">
    <property type="entry name" value="CheB_C"/>
</dbReference>
<evidence type="ECO:0000256" key="5">
    <source>
        <dbReference type="HAMAP-Rule" id="MF_00099"/>
    </source>
</evidence>
<dbReference type="GO" id="GO:0050568">
    <property type="term" value="F:protein-glutamine glutaminase activity"/>
    <property type="evidence" value="ECO:0007669"/>
    <property type="project" value="UniProtKB-UniRule"/>
</dbReference>
<name>A0A5C4N3D1_9RHOB</name>
<dbReference type="PANTHER" id="PTHR42872:SF6">
    <property type="entry name" value="PROTEIN-GLUTAMATE METHYLESTERASE_PROTEIN-GLUTAMINE GLUTAMINASE"/>
    <property type="match status" value="1"/>
</dbReference>
<dbReference type="NCBIfam" id="NF009206">
    <property type="entry name" value="PRK12555.1"/>
    <property type="match status" value="1"/>
</dbReference>
<evidence type="ECO:0000256" key="4">
    <source>
        <dbReference type="ARBA" id="ARBA00048267"/>
    </source>
</evidence>
<evidence type="ECO:0000259" key="8">
    <source>
        <dbReference type="PROSITE" id="PS50110"/>
    </source>
</evidence>
<keyword evidence="1 5" id="KW-0963">Cytoplasm</keyword>
<dbReference type="Proteomes" id="UP000305887">
    <property type="component" value="Unassembled WGS sequence"/>
</dbReference>
<evidence type="ECO:0000313" key="11">
    <source>
        <dbReference type="Proteomes" id="UP000305887"/>
    </source>
</evidence>
<dbReference type="InterPro" id="IPR008248">
    <property type="entry name" value="CheB-like"/>
</dbReference>
<dbReference type="PANTHER" id="PTHR42872">
    <property type="entry name" value="PROTEIN-GLUTAMATE METHYLESTERASE/PROTEIN-GLUTAMINE GLUTAMINASE"/>
    <property type="match status" value="1"/>
</dbReference>
<dbReference type="OrthoDB" id="9793421at2"/>
<dbReference type="EC" id="3.5.1.44" evidence="5"/>
<feature type="domain" description="Response regulatory" evidence="8">
    <location>
        <begin position="7"/>
        <end position="124"/>
    </location>
</feature>
<dbReference type="EMBL" id="VDFU01000003">
    <property type="protein sequence ID" value="TNC52002.1"/>
    <property type="molecule type" value="Genomic_DNA"/>
</dbReference>
<dbReference type="InterPro" id="IPR001789">
    <property type="entry name" value="Sig_transdc_resp-reg_receiver"/>
</dbReference>
<keyword evidence="2 5" id="KW-0145">Chemotaxis</keyword>
<evidence type="ECO:0000256" key="3">
    <source>
        <dbReference type="ARBA" id="ARBA00022801"/>
    </source>
</evidence>
<comment type="subcellular location">
    <subcellularLocation>
        <location evidence="5">Cytoplasm</location>
    </subcellularLocation>
</comment>
<keyword evidence="5 7" id="KW-0597">Phosphoprotein</keyword>
<dbReference type="HAMAP" id="MF_00099">
    <property type="entry name" value="CheB_chemtxs"/>
    <property type="match status" value="1"/>
</dbReference>
<dbReference type="SUPFAM" id="SSF52172">
    <property type="entry name" value="CheY-like"/>
    <property type="match status" value="1"/>
</dbReference>
<dbReference type="NCBIfam" id="NF001965">
    <property type="entry name" value="PRK00742.1"/>
    <property type="match status" value="1"/>
</dbReference>
<dbReference type="SUPFAM" id="SSF52738">
    <property type="entry name" value="Methylesterase CheB, C-terminal domain"/>
    <property type="match status" value="1"/>
</dbReference>
<dbReference type="PROSITE" id="PS50122">
    <property type="entry name" value="CHEB"/>
    <property type="match status" value="1"/>
</dbReference>
<dbReference type="CDD" id="cd16432">
    <property type="entry name" value="CheB_Rec"/>
    <property type="match status" value="1"/>
</dbReference>
<comment type="caution">
    <text evidence="10">The sequence shown here is derived from an EMBL/GenBank/DDBJ whole genome shotgun (WGS) entry which is preliminary data.</text>
</comment>
<dbReference type="AlphaFoldDB" id="A0A5C4N3D1"/>
<dbReference type="GO" id="GO:0005737">
    <property type="term" value="C:cytoplasm"/>
    <property type="evidence" value="ECO:0007669"/>
    <property type="project" value="UniProtKB-SubCell"/>
</dbReference>
<sequence length="366" mass="38724">MTAGPIKVMIVDDSASIRAGLKALLSTDPEIEVIASAADPFEAAERLRSMVPDVMLLDIEMPRMDGLTFLSKIMAQRPLPVVICSSHTEAGSKTAMRALELGAAEVIGKPNLGSPRERQEAQMRVCDAVHAAVQTRPGARGSTPRPMQPGPKHTADVILPPARAHAAKPPQTAPLVAIGASTGGTEALASILRELPPNAPPVVIVQHMPERFTAAFAQRLDGLCRVRVAEAVTGDQLTSGLVLIAPGDHHLLLRRQGVNYRVEVVEGPYVARHRPSVDVLFRSVAQAAGPNALGILLTGMGDDGARGLLEMKQAGSGTIAQDEATSVVFGMPREALRMGATERALPLGRMANEIVTWGRKHVGSVQ</sequence>
<organism evidence="10 11">
    <name type="scientific">Rubellimicrobium rubrum</name>
    <dbReference type="NCBI Taxonomy" id="2585369"/>
    <lineage>
        <taxon>Bacteria</taxon>
        <taxon>Pseudomonadati</taxon>
        <taxon>Pseudomonadota</taxon>
        <taxon>Alphaproteobacteria</taxon>
        <taxon>Rhodobacterales</taxon>
        <taxon>Roseobacteraceae</taxon>
        <taxon>Rubellimicrobium</taxon>
    </lineage>
</organism>
<dbReference type="GO" id="GO:0000156">
    <property type="term" value="F:phosphorelay response regulator activity"/>
    <property type="evidence" value="ECO:0007669"/>
    <property type="project" value="InterPro"/>
</dbReference>
<comment type="catalytic activity">
    <reaction evidence="5">
        <text>L-glutaminyl-[protein] + H2O = L-glutamyl-[protein] + NH4(+)</text>
        <dbReference type="Rhea" id="RHEA:16441"/>
        <dbReference type="Rhea" id="RHEA-COMP:10207"/>
        <dbReference type="Rhea" id="RHEA-COMP:10208"/>
        <dbReference type="ChEBI" id="CHEBI:15377"/>
        <dbReference type="ChEBI" id="CHEBI:28938"/>
        <dbReference type="ChEBI" id="CHEBI:29973"/>
        <dbReference type="ChEBI" id="CHEBI:30011"/>
        <dbReference type="EC" id="3.5.1.44"/>
    </reaction>
</comment>
<dbReference type="CDD" id="cd17541">
    <property type="entry name" value="REC_CheB-like"/>
    <property type="match status" value="1"/>
</dbReference>
<gene>
    <name evidence="5" type="primary">cheB</name>
    <name evidence="10" type="ORF">FHG66_04150</name>
</gene>
<comment type="PTM">
    <text evidence="5">Phosphorylated by CheA. Phosphorylation of the N-terminal regulatory domain activates the methylesterase activity.</text>
</comment>
<keyword evidence="11" id="KW-1185">Reference proteome</keyword>
<evidence type="ECO:0000259" key="9">
    <source>
        <dbReference type="PROSITE" id="PS50122"/>
    </source>
</evidence>
<comment type="similarity">
    <text evidence="5">Belongs to the CheB family.</text>
</comment>
<dbReference type="Gene3D" id="3.40.50.180">
    <property type="entry name" value="Methylesterase CheB, C-terminal domain"/>
    <property type="match status" value="1"/>
</dbReference>
<feature type="active site" evidence="5 6">
    <location>
        <position position="207"/>
    </location>
</feature>